<dbReference type="EMBL" id="UINC01083845">
    <property type="protein sequence ID" value="SVC29949.1"/>
    <property type="molecule type" value="Genomic_DNA"/>
</dbReference>
<dbReference type="AlphaFoldDB" id="A0A382L029"/>
<dbReference type="Pfam" id="PF00206">
    <property type="entry name" value="Lyase_1"/>
    <property type="match status" value="1"/>
</dbReference>
<dbReference type="GO" id="GO:0003824">
    <property type="term" value="F:catalytic activity"/>
    <property type="evidence" value="ECO:0007669"/>
    <property type="project" value="InterPro"/>
</dbReference>
<protein>
    <recommendedName>
        <fullName evidence="1">Fumarate lyase N-terminal domain-containing protein</fullName>
    </recommendedName>
</protein>
<dbReference type="PANTHER" id="PTHR43411">
    <property type="entry name" value="ADENYLOSUCCINATE LYASE"/>
    <property type="match status" value="1"/>
</dbReference>
<gene>
    <name evidence="2" type="ORF">METZ01_LOCUS282803</name>
</gene>
<name>A0A382L029_9ZZZZ</name>
<dbReference type="InterPro" id="IPR008948">
    <property type="entry name" value="L-Aspartase-like"/>
</dbReference>
<accession>A0A382L029</accession>
<evidence type="ECO:0000259" key="1">
    <source>
        <dbReference type="Pfam" id="PF00206"/>
    </source>
</evidence>
<organism evidence="2">
    <name type="scientific">marine metagenome</name>
    <dbReference type="NCBI Taxonomy" id="408172"/>
    <lineage>
        <taxon>unclassified sequences</taxon>
        <taxon>metagenomes</taxon>
        <taxon>ecological metagenomes</taxon>
    </lineage>
</organism>
<dbReference type="Gene3D" id="1.10.275.10">
    <property type="entry name" value="Fumarase/aspartase (N-terminal domain)"/>
    <property type="match status" value="1"/>
</dbReference>
<dbReference type="PANTHER" id="PTHR43411:SF1">
    <property type="entry name" value="ADENYLOSUCCINATE LYASE"/>
    <property type="match status" value="1"/>
</dbReference>
<feature type="domain" description="Fumarate lyase N-terminal" evidence="1">
    <location>
        <begin position="12"/>
        <end position="126"/>
    </location>
</feature>
<evidence type="ECO:0000313" key="2">
    <source>
        <dbReference type="EMBL" id="SVC29949.1"/>
    </source>
</evidence>
<dbReference type="InterPro" id="IPR022761">
    <property type="entry name" value="Fumarate_lyase_N"/>
</dbReference>
<dbReference type="InterPro" id="IPR047136">
    <property type="entry name" value="PurB_bact"/>
</dbReference>
<sequence>MKELISISPIDGRYYSKVKNLSNYFSEYAYFKYRLHIEVSYFLKLMKTLKLSNFEKIFDVEDKFTNLVKNFSIEDAQKIKDFEKITNHDVKAVEYFFKDKMKEWDLTEFSEFVHFCLTSQDINTSAI</sequence>
<dbReference type="SUPFAM" id="SSF48557">
    <property type="entry name" value="L-aspartase-like"/>
    <property type="match status" value="1"/>
</dbReference>
<reference evidence="2" key="1">
    <citation type="submission" date="2018-05" db="EMBL/GenBank/DDBJ databases">
        <authorList>
            <person name="Lanie J.A."/>
            <person name="Ng W.-L."/>
            <person name="Kazmierczak K.M."/>
            <person name="Andrzejewski T.M."/>
            <person name="Davidsen T.M."/>
            <person name="Wayne K.J."/>
            <person name="Tettelin H."/>
            <person name="Glass J.I."/>
            <person name="Rusch D."/>
            <person name="Podicherti R."/>
            <person name="Tsui H.-C.T."/>
            <person name="Winkler M.E."/>
        </authorList>
    </citation>
    <scope>NUCLEOTIDE SEQUENCE</scope>
</reference>
<proteinExistence type="predicted"/>
<dbReference type="InterPro" id="IPR024083">
    <property type="entry name" value="Fumarase/histidase_N"/>
</dbReference>
<feature type="non-terminal residue" evidence="2">
    <location>
        <position position="127"/>
    </location>
</feature>